<dbReference type="AlphaFoldDB" id="M1QMX8"/>
<sequence length="39" mass="4800">MTWRRYLFIFPARTRYLLTLKNTGVGELKQKKLNEEKKK</sequence>
<organism evidence="1 2">
    <name type="scientific">Methanosarcina mazei Tuc01</name>
    <dbReference type="NCBI Taxonomy" id="1236903"/>
    <lineage>
        <taxon>Archaea</taxon>
        <taxon>Methanobacteriati</taxon>
        <taxon>Methanobacteriota</taxon>
        <taxon>Stenosarchaea group</taxon>
        <taxon>Methanomicrobia</taxon>
        <taxon>Methanosarcinales</taxon>
        <taxon>Methanosarcinaceae</taxon>
        <taxon>Methanosarcina</taxon>
    </lineage>
</organism>
<dbReference type="KEGG" id="mmaz:MmTuc01_3117"/>
<dbReference type="Proteomes" id="UP000011718">
    <property type="component" value="Chromosome"/>
</dbReference>
<evidence type="ECO:0000313" key="1">
    <source>
        <dbReference type="EMBL" id="AGF98379.1"/>
    </source>
</evidence>
<dbReference type="HOGENOM" id="CLU_3302756_0_0_2"/>
<dbReference type="EMBL" id="CP004144">
    <property type="protein sequence ID" value="AGF98379.1"/>
    <property type="molecule type" value="Genomic_DNA"/>
</dbReference>
<protein>
    <submittedName>
        <fullName evidence="1">Uncharacterized protein</fullName>
    </submittedName>
</protein>
<evidence type="ECO:0000313" key="2">
    <source>
        <dbReference type="Proteomes" id="UP000011718"/>
    </source>
</evidence>
<proteinExistence type="predicted"/>
<reference evidence="1 2" key="1">
    <citation type="journal article" date="2013" name="Genome Announc.">
        <title>Complete Genome of a Methanosarcina mazei Strain Isolated from Sediment Samples from an Amazonian Flooded Area.</title>
        <authorList>
            <person name="Assis das Gracas D."/>
            <person name="Thiago Juca Ramos R."/>
            <person name="Vieira Araujo A.C."/>
            <person name="Zahlouth R."/>
            <person name="Ribeiro Carneiro A."/>
            <person name="Souza Lopes T."/>
            <person name="Azevedo Barauna R."/>
            <person name="Azevedo V."/>
            <person name="Cruz Schneider M.P."/>
            <person name="Pellizari V.H."/>
            <person name="Silva A."/>
        </authorList>
    </citation>
    <scope>NUCLEOTIDE SEQUENCE [LARGE SCALE GENOMIC DNA]</scope>
    <source>
        <strain evidence="1 2">Tuc01</strain>
    </source>
</reference>
<name>M1QMX8_METMZ</name>
<dbReference type="BioCyc" id="MMAZ1236903:G139K-2968-MONOMER"/>
<gene>
    <name evidence="1" type="ORF">MmTuc01_3117</name>
</gene>
<accession>M1QMX8</accession>